<proteinExistence type="predicted"/>
<evidence type="ECO:0000259" key="1">
    <source>
        <dbReference type="Pfam" id="PF01408"/>
    </source>
</evidence>
<dbReference type="STRING" id="336292.SAMN05660710_02621"/>
<dbReference type="GO" id="GO:0000166">
    <property type="term" value="F:nucleotide binding"/>
    <property type="evidence" value="ECO:0007669"/>
    <property type="project" value="InterPro"/>
</dbReference>
<dbReference type="SUPFAM" id="SSF51735">
    <property type="entry name" value="NAD(P)-binding Rossmann-fold domains"/>
    <property type="match status" value="1"/>
</dbReference>
<dbReference type="Pfam" id="PF01408">
    <property type="entry name" value="GFO_IDH_MocA"/>
    <property type="match status" value="1"/>
</dbReference>
<evidence type="ECO:0000313" key="4">
    <source>
        <dbReference type="Proteomes" id="UP000199502"/>
    </source>
</evidence>
<dbReference type="SUPFAM" id="SSF55347">
    <property type="entry name" value="Glyceraldehyde-3-phosphate dehydrogenase-like, C-terminal domain"/>
    <property type="match status" value="1"/>
</dbReference>
<evidence type="ECO:0000313" key="3">
    <source>
        <dbReference type="EMBL" id="SCY74317.1"/>
    </source>
</evidence>
<dbReference type="InterPro" id="IPR000683">
    <property type="entry name" value="Gfo/Idh/MocA-like_OxRdtase_N"/>
</dbReference>
<feature type="domain" description="GFO/IDH/MocA-like oxidoreductase" evidence="2">
    <location>
        <begin position="140"/>
        <end position="268"/>
    </location>
</feature>
<dbReference type="PANTHER" id="PTHR43708">
    <property type="entry name" value="CONSERVED EXPRESSED OXIDOREDUCTASE (EUROFUNG)"/>
    <property type="match status" value="1"/>
</dbReference>
<dbReference type="Pfam" id="PF22725">
    <property type="entry name" value="GFO_IDH_MocA_C3"/>
    <property type="match status" value="1"/>
</dbReference>
<gene>
    <name evidence="3" type="ORF">SAMN05660710_02621</name>
</gene>
<dbReference type="Proteomes" id="UP000199502">
    <property type="component" value="Unassembled WGS sequence"/>
</dbReference>
<dbReference type="AlphaFoldDB" id="A0A1G5IED1"/>
<dbReference type="EMBL" id="FMVT01000008">
    <property type="protein sequence ID" value="SCY74317.1"/>
    <property type="molecule type" value="Genomic_DNA"/>
</dbReference>
<dbReference type="OrthoDB" id="9815825at2"/>
<dbReference type="RefSeq" id="WP_090745215.1">
    <property type="nucleotide sequence ID" value="NZ_FMVT01000008.1"/>
</dbReference>
<dbReference type="Gene3D" id="3.40.50.720">
    <property type="entry name" value="NAD(P)-binding Rossmann-like Domain"/>
    <property type="match status" value="1"/>
</dbReference>
<dbReference type="PANTHER" id="PTHR43708:SF3">
    <property type="entry name" value="OXIDOREDUCTASE"/>
    <property type="match status" value="1"/>
</dbReference>
<organism evidence="3 4">
    <name type="scientific">Paracoccus tibetensis</name>
    <dbReference type="NCBI Taxonomy" id="336292"/>
    <lineage>
        <taxon>Bacteria</taxon>
        <taxon>Pseudomonadati</taxon>
        <taxon>Pseudomonadota</taxon>
        <taxon>Alphaproteobacteria</taxon>
        <taxon>Rhodobacterales</taxon>
        <taxon>Paracoccaceae</taxon>
        <taxon>Paracoccus</taxon>
    </lineage>
</organism>
<reference evidence="3 4" key="1">
    <citation type="submission" date="2016-10" db="EMBL/GenBank/DDBJ databases">
        <authorList>
            <person name="de Groot N.N."/>
        </authorList>
    </citation>
    <scope>NUCLEOTIDE SEQUENCE [LARGE SCALE GENOMIC DNA]</scope>
    <source>
        <strain evidence="3 4">CGMCC 1.8925</strain>
    </source>
</reference>
<protein>
    <submittedName>
        <fullName evidence="3">Predicted dehydrogenase</fullName>
    </submittedName>
</protein>
<dbReference type="InterPro" id="IPR055170">
    <property type="entry name" value="GFO_IDH_MocA-like_dom"/>
</dbReference>
<dbReference type="InterPro" id="IPR036291">
    <property type="entry name" value="NAD(P)-bd_dom_sf"/>
</dbReference>
<feature type="domain" description="Gfo/Idh/MocA-like oxidoreductase N-terminal" evidence="1">
    <location>
        <begin position="7"/>
        <end position="130"/>
    </location>
</feature>
<dbReference type="Gene3D" id="3.30.360.10">
    <property type="entry name" value="Dihydrodipicolinate Reductase, domain 2"/>
    <property type="match status" value="1"/>
</dbReference>
<evidence type="ECO:0000259" key="2">
    <source>
        <dbReference type="Pfam" id="PF22725"/>
    </source>
</evidence>
<accession>A0A1G5IED1</accession>
<sequence length="364" mass="38667">MQRIPLGMVGGGQGAFIGAVHRIAARIDDRFALVAGALSSDAGRAAASAEAIGLERSYHDWREMARAEAARPDGIRAVSVVTPNHLHLPVARAFLEAGIHVILDKPLTATLPEAEELARLTEATKALLILTYSYSGYPMIREARRLVAEGQLGRIRLVHAEFVADWLARPGRAEQQGWRADPALGGEGGAIADIGTHAAHLATYVSGLPITEVAAELTAFLPGRQIDDNGHAMLRFADGAKGMLWTSQVASGSDNEVRLRVMGDKAGLDWTHADPNRLRLTRLGEPSQTLTRGGPEFMGSARLPSGHAEGYLEAFASIYTDAADAIAAGRVPPGLPGIQDGLDGMRFVAACLRSSRADGAWQPL</sequence>
<keyword evidence="4" id="KW-1185">Reference proteome</keyword>
<dbReference type="InterPro" id="IPR051317">
    <property type="entry name" value="Gfo/Idh/MocA_oxidoreduct"/>
</dbReference>
<name>A0A1G5IED1_9RHOB</name>